<feature type="non-terminal residue" evidence="1">
    <location>
        <position position="189"/>
    </location>
</feature>
<accession>A0A699L6C0</accession>
<proteinExistence type="predicted"/>
<sequence>MAITIEQQVALDEALVPSTKRLRIGRSNFRLPSDIQSKESTLQVIYDVLHSCPFFKAFFVTVDVLKIYMQEFWATAYVHQHSIRFKLDNKKHIVNLETFRDMLHISPRIPGQSFDELPFEEEILEFLRFLGHSAQIKTLTDDLSIPRRNNVNWHYVRDDILFSTIKVVSGHQNTQQYGAVLPIELMNEE</sequence>
<comment type="caution">
    <text evidence="1">The sequence shown here is derived from an EMBL/GenBank/DDBJ whole genome shotgun (WGS) entry which is preliminary data.</text>
</comment>
<reference evidence="1" key="1">
    <citation type="journal article" date="2019" name="Sci. Rep.">
        <title>Draft genome of Tanacetum cinerariifolium, the natural source of mosquito coil.</title>
        <authorList>
            <person name="Yamashiro T."/>
            <person name="Shiraishi A."/>
            <person name="Satake H."/>
            <person name="Nakayama K."/>
        </authorList>
    </citation>
    <scope>NUCLEOTIDE SEQUENCE</scope>
</reference>
<dbReference type="EMBL" id="BKCJ010579148">
    <property type="protein sequence ID" value="GFB22309.1"/>
    <property type="molecule type" value="Genomic_DNA"/>
</dbReference>
<organism evidence="1">
    <name type="scientific">Tanacetum cinerariifolium</name>
    <name type="common">Dalmatian daisy</name>
    <name type="synonym">Chrysanthemum cinerariifolium</name>
    <dbReference type="NCBI Taxonomy" id="118510"/>
    <lineage>
        <taxon>Eukaryota</taxon>
        <taxon>Viridiplantae</taxon>
        <taxon>Streptophyta</taxon>
        <taxon>Embryophyta</taxon>
        <taxon>Tracheophyta</taxon>
        <taxon>Spermatophyta</taxon>
        <taxon>Magnoliopsida</taxon>
        <taxon>eudicotyledons</taxon>
        <taxon>Gunneridae</taxon>
        <taxon>Pentapetalae</taxon>
        <taxon>asterids</taxon>
        <taxon>campanulids</taxon>
        <taxon>Asterales</taxon>
        <taxon>Asteraceae</taxon>
        <taxon>Asteroideae</taxon>
        <taxon>Anthemideae</taxon>
        <taxon>Anthemidinae</taxon>
        <taxon>Tanacetum</taxon>
    </lineage>
</organism>
<name>A0A699L6C0_TANCI</name>
<evidence type="ECO:0000313" key="1">
    <source>
        <dbReference type="EMBL" id="GFB22309.1"/>
    </source>
</evidence>
<dbReference type="AlphaFoldDB" id="A0A699L6C0"/>
<gene>
    <name evidence="1" type="ORF">Tci_694280</name>
</gene>
<protein>
    <submittedName>
        <fullName evidence="1">Uncharacterized protein</fullName>
    </submittedName>
</protein>